<evidence type="ECO:0000256" key="6">
    <source>
        <dbReference type="ARBA" id="ARBA00023315"/>
    </source>
</evidence>
<keyword evidence="5 7" id="KW-0472">Membrane</keyword>
<reference evidence="8" key="1">
    <citation type="journal article" date="2008" name="Science">
        <title>Beta-catenin defines head versus tail identity during planarian regeneration and homeostasis.</title>
        <authorList>
            <person name="Gurley K.A."/>
            <person name="Rink J.C."/>
            <person name="Sanchez Alvarado A."/>
        </authorList>
    </citation>
    <scope>NUCLEOTIDE SEQUENCE</scope>
    <source>
        <strain evidence="8">CIW4</strain>
    </source>
</reference>
<dbReference type="InterPro" id="IPR004299">
    <property type="entry name" value="MBOAT_fam"/>
</dbReference>
<dbReference type="PANTHER" id="PTHR13906">
    <property type="entry name" value="PORCUPINE"/>
    <property type="match status" value="1"/>
</dbReference>
<dbReference type="GO" id="GO:0016746">
    <property type="term" value="F:acyltransferase activity"/>
    <property type="evidence" value="ECO:0007669"/>
    <property type="project" value="UniProtKB-KW"/>
</dbReference>
<dbReference type="PANTHER" id="PTHR13906:SF4">
    <property type="entry name" value="LYSOPHOSPHOLIPID ACYLTRANSFERASE 6"/>
    <property type="match status" value="1"/>
</dbReference>
<evidence type="ECO:0000256" key="3">
    <source>
        <dbReference type="ARBA" id="ARBA00022692"/>
    </source>
</evidence>
<feature type="transmembrane region" description="Helical" evidence="7">
    <location>
        <begin position="229"/>
        <end position="246"/>
    </location>
</feature>
<gene>
    <name evidence="8" type="primary">Porcn-a</name>
</gene>
<keyword evidence="4 7" id="KW-1133">Transmembrane helix</keyword>
<protein>
    <submittedName>
        <fullName evidence="8">Porcupine-like protein</fullName>
    </submittedName>
</protein>
<feature type="transmembrane region" description="Helical" evidence="7">
    <location>
        <begin position="298"/>
        <end position="319"/>
    </location>
</feature>
<evidence type="ECO:0000256" key="5">
    <source>
        <dbReference type="ARBA" id="ARBA00023136"/>
    </source>
</evidence>
<dbReference type="GO" id="GO:0030258">
    <property type="term" value="P:lipid modification"/>
    <property type="evidence" value="ECO:0007669"/>
    <property type="project" value="TreeGrafter"/>
</dbReference>
<keyword evidence="6" id="KW-0012">Acyltransferase</keyword>
<organism evidence="8">
    <name type="scientific">Schmidtea mediterranea</name>
    <name type="common">Freshwater planarian flatworm</name>
    <dbReference type="NCBI Taxonomy" id="79327"/>
    <lineage>
        <taxon>Eukaryota</taxon>
        <taxon>Metazoa</taxon>
        <taxon>Spiralia</taxon>
        <taxon>Lophotrochozoa</taxon>
        <taxon>Platyhelminthes</taxon>
        <taxon>Rhabditophora</taxon>
        <taxon>Seriata</taxon>
        <taxon>Tricladida</taxon>
        <taxon>Continenticola</taxon>
        <taxon>Geoplanoidea</taxon>
        <taxon>Dugesiidae</taxon>
        <taxon>Schmidtea</taxon>
    </lineage>
</organism>
<accession>B1NWW2</accession>
<evidence type="ECO:0000256" key="1">
    <source>
        <dbReference type="ARBA" id="ARBA00004141"/>
    </source>
</evidence>
<sequence length="337" mass="39500">QTQKLTSLAFNLLDGHRINQGIKLQQRNHESHAVKKLPDAIKFFGYTFYFHGVLAGPFVFYNEYKEYITGYDDKHIPCSKKQLSSALCLSVIHGLLTAYVAPQFPYIFVCSTDYQRMHMTRRIMFTMISFFLVRQKYYFAWSMVEAGALSTGLGYCGKDKNGENNWSKVKNYDFMAIESGSSLKVLVDGWNISTTRWLRELIYERAPLFCRTILVFTVSAFWHGFYPGYYLMFLTFSLFTFCARTVRKHIRPLFIVSPITLQLYHVLTKIFTNLALNYGQGPFYLLEFQSGLLFWKPYYFFGHVLAMFCVLTLQFRPIINDKVNIMNNVFTRKAQYR</sequence>
<keyword evidence="2" id="KW-0808">Transferase</keyword>
<feature type="transmembrane region" description="Helical" evidence="7">
    <location>
        <begin position="43"/>
        <end position="62"/>
    </location>
</feature>
<dbReference type="EMBL" id="EU130791">
    <property type="protein sequence ID" value="ABW97518.1"/>
    <property type="molecule type" value="mRNA"/>
</dbReference>
<feature type="non-terminal residue" evidence="8">
    <location>
        <position position="1"/>
    </location>
</feature>
<dbReference type="AlphaFoldDB" id="B1NWW2"/>
<dbReference type="Pfam" id="PF03062">
    <property type="entry name" value="MBOAT"/>
    <property type="match status" value="1"/>
</dbReference>
<feature type="non-terminal residue" evidence="8">
    <location>
        <position position="337"/>
    </location>
</feature>
<dbReference type="InterPro" id="IPR049941">
    <property type="entry name" value="LPLAT_7/PORCN-like"/>
</dbReference>
<dbReference type="GO" id="GO:0016020">
    <property type="term" value="C:membrane"/>
    <property type="evidence" value="ECO:0007669"/>
    <property type="project" value="UniProtKB-SubCell"/>
</dbReference>
<evidence type="ECO:0000256" key="2">
    <source>
        <dbReference type="ARBA" id="ARBA00022679"/>
    </source>
</evidence>
<proteinExistence type="evidence at transcript level"/>
<feature type="transmembrane region" description="Helical" evidence="7">
    <location>
        <begin position="253"/>
        <end position="278"/>
    </location>
</feature>
<feature type="transmembrane region" description="Helical" evidence="7">
    <location>
        <begin position="83"/>
        <end position="102"/>
    </location>
</feature>
<name>B1NWW2_SCHMD</name>
<keyword evidence="3 7" id="KW-0812">Transmembrane</keyword>
<evidence type="ECO:0000256" key="7">
    <source>
        <dbReference type="SAM" id="Phobius"/>
    </source>
</evidence>
<evidence type="ECO:0000256" key="4">
    <source>
        <dbReference type="ARBA" id="ARBA00022989"/>
    </source>
</evidence>
<comment type="subcellular location">
    <subcellularLocation>
        <location evidence="1">Membrane</location>
        <topology evidence="1">Multi-pass membrane protein</topology>
    </subcellularLocation>
</comment>
<evidence type="ECO:0000313" key="8">
    <source>
        <dbReference type="EMBL" id="ABW97518.1"/>
    </source>
</evidence>